<protein>
    <submittedName>
        <fullName evidence="1">Uncharacterized protein</fullName>
    </submittedName>
</protein>
<reference evidence="1" key="1">
    <citation type="journal article" date="2012" name="Nat. Biotechnol.">
        <title>Reference genome sequence of the model plant Setaria.</title>
        <authorList>
            <person name="Bennetzen J.L."/>
            <person name="Schmutz J."/>
            <person name="Wang H."/>
            <person name="Percifield R."/>
            <person name="Hawkins J."/>
            <person name="Pontaroli A.C."/>
            <person name="Estep M."/>
            <person name="Feng L."/>
            <person name="Vaughn J.N."/>
            <person name="Grimwood J."/>
            <person name="Jenkins J."/>
            <person name="Barry K."/>
            <person name="Lindquist E."/>
            <person name="Hellsten U."/>
            <person name="Deshpande S."/>
            <person name="Wang X."/>
            <person name="Wu X."/>
            <person name="Mitros T."/>
            <person name="Triplett J."/>
            <person name="Yang X."/>
            <person name="Ye C.Y."/>
            <person name="Mauro-Herrera M."/>
            <person name="Wang L."/>
            <person name="Li P."/>
            <person name="Sharma M."/>
            <person name="Sharma R."/>
            <person name="Ronald P.C."/>
            <person name="Panaud O."/>
            <person name="Kellogg E.A."/>
            <person name="Brutnell T.P."/>
            <person name="Doust A.N."/>
            <person name="Tuskan G.A."/>
            <person name="Rokhsar D."/>
            <person name="Devos K.M."/>
        </authorList>
    </citation>
    <scope>NUCLEOTIDE SEQUENCE [LARGE SCALE GENOMIC DNA]</scope>
    <source>
        <strain evidence="1">Yugu1</strain>
    </source>
</reference>
<evidence type="ECO:0000313" key="1">
    <source>
        <dbReference type="EMBL" id="RCV44484.1"/>
    </source>
</evidence>
<gene>
    <name evidence="1" type="ORF">SETIT_9G377400v2</name>
</gene>
<sequence length="136" mass="15060">MDLAMRQCYALCSYIGLPHNDSEVRAIEDDVLVVPDTAEEDRPTPGKTEAAAGMQEVASTDEFVAAVELPAPEPLCVFHAYFSQAKLHICPAFASQYFVHIKWMNIKVASTLVVTFLPHYHRIRQPVKSASIISKG</sequence>
<name>A0A368SQ47_SETIT</name>
<dbReference type="AlphaFoldDB" id="A0A368SQ47"/>
<proteinExistence type="predicted"/>
<accession>A0A368SQ47</accession>
<organism evidence="1">
    <name type="scientific">Setaria italica</name>
    <name type="common">Foxtail millet</name>
    <name type="synonym">Panicum italicum</name>
    <dbReference type="NCBI Taxonomy" id="4555"/>
    <lineage>
        <taxon>Eukaryota</taxon>
        <taxon>Viridiplantae</taxon>
        <taxon>Streptophyta</taxon>
        <taxon>Embryophyta</taxon>
        <taxon>Tracheophyta</taxon>
        <taxon>Spermatophyta</taxon>
        <taxon>Magnoliopsida</taxon>
        <taxon>Liliopsida</taxon>
        <taxon>Poales</taxon>
        <taxon>Poaceae</taxon>
        <taxon>PACMAD clade</taxon>
        <taxon>Panicoideae</taxon>
        <taxon>Panicodae</taxon>
        <taxon>Paniceae</taxon>
        <taxon>Cenchrinae</taxon>
        <taxon>Setaria</taxon>
    </lineage>
</organism>
<dbReference type="EMBL" id="CM003536">
    <property type="protein sequence ID" value="RCV44484.1"/>
    <property type="molecule type" value="Genomic_DNA"/>
</dbReference>
<reference evidence="1" key="2">
    <citation type="submission" date="2015-07" db="EMBL/GenBank/DDBJ databases">
        <authorList>
            <person name="Noorani M."/>
        </authorList>
    </citation>
    <scope>NUCLEOTIDE SEQUENCE</scope>
    <source>
        <strain evidence="1">Yugu1</strain>
    </source>
</reference>